<proteinExistence type="inferred from homology"/>
<evidence type="ECO:0000256" key="4">
    <source>
        <dbReference type="ARBA" id="ARBA00035135"/>
    </source>
</evidence>
<evidence type="ECO:0000256" key="1">
    <source>
        <dbReference type="ARBA" id="ARBA00006640"/>
    </source>
</evidence>
<evidence type="ECO:0000313" key="7">
    <source>
        <dbReference type="EMBL" id="HDZ49969.1"/>
    </source>
</evidence>
<keyword evidence="2 5" id="KW-0689">Ribosomal protein</keyword>
<dbReference type="InterPro" id="IPR038380">
    <property type="entry name" value="Ribosomal_bS21_sf"/>
</dbReference>
<organism evidence="7">
    <name type="scientific">Aerophobetes bacterium</name>
    <dbReference type="NCBI Taxonomy" id="2030807"/>
    <lineage>
        <taxon>Bacteria</taxon>
        <taxon>Candidatus Aerophobota</taxon>
    </lineage>
</organism>
<dbReference type="GO" id="GO:0005840">
    <property type="term" value="C:ribosome"/>
    <property type="evidence" value="ECO:0007669"/>
    <property type="project" value="UniProtKB-KW"/>
</dbReference>
<feature type="region of interest" description="Disordered" evidence="6">
    <location>
        <begin position="63"/>
        <end position="87"/>
    </location>
</feature>
<comment type="similarity">
    <text evidence="1 5">Belongs to the bacterial ribosomal protein bS21 family.</text>
</comment>
<evidence type="ECO:0000256" key="3">
    <source>
        <dbReference type="ARBA" id="ARBA00023274"/>
    </source>
</evidence>
<dbReference type="Pfam" id="PF01165">
    <property type="entry name" value="Ribosomal_S21"/>
    <property type="match status" value="1"/>
</dbReference>
<sequence>MPYTIYDIREIALLRQFRDLLQICDYNDKYKRRWRSLVTIKVDDYNSFSQALKYFKTKCQQSGLSSEIKRHQEYEKPTERKRKKRLRAIRRQRRNMLKLERKQLRNY</sequence>
<evidence type="ECO:0000256" key="5">
    <source>
        <dbReference type="HAMAP-Rule" id="MF_00358"/>
    </source>
</evidence>
<evidence type="ECO:0000256" key="6">
    <source>
        <dbReference type="SAM" id="MobiDB-lite"/>
    </source>
</evidence>
<evidence type="ECO:0000256" key="2">
    <source>
        <dbReference type="ARBA" id="ARBA00022980"/>
    </source>
</evidence>
<dbReference type="HAMAP" id="MF_00358">
    <property type="entry name" value="Ribosomal_bS21"/>
    <property type="match status" value="1"/>
</dbReference>
<name>A0A7C1RX74_UNCAE</name>
<dbReference type="NCBIfam" id="TIGR00030">
    <property type="entry name" value="S21p"/>
    <property type="match status" value="1"/>
</dbReference>
<dbReference type="EMBL" id="DRFT01000139">
    <property type="protein sequence ID" value="HDZ49969.1"/>
    <property type="molecule type" value="Genomic_DNA"/>
</dbReference>
<dbReference type="InterPro" id="IPR001911">
    <property type="entry name" value="Ribosomal_bS21"/>
</dbReference>
<dbReference type="Proteomes" id="UP000885667">
    <property type="component" value="Unassembled WGS sequence"/>
</dbReference>
<protein>
    <recommendedName>
        <fullName evidence="4 5">Small ribosomal subunit protein bS21</fullName>
    </recommendedName>
</protein>
<dbReference type="GO" id="GO:1990904">
    <property type="term" value="C:ribonucleoprotein complex"/>
    <property type="evidence" value="ECO:0007669"/>
    <property type="project" value="UniProtKB-KW"/>
</dbReference>
<gene>
    <name evidence="5 7" type="primary">rpsU</name>
    <name evidence="7" type="ORF">ENH69_01960</name>
</gene>
<reference evidence="7" key="1">
    <citation type="journal article" date="2020" name="mSystems">
        <title>Genome- and Community-Level Interaction Insights into Carbon Utilization and Element Cycling Functions of Hydrothermarchaeota in Hydrothermal Sediment.</title>
        <authorList>
            <person name="Zhou Z."/>
            <person name="Liu Y."/>
            <person name="Xu W."/>
            <person name="Pan J."/>
            <person name="Luo Z.H."/>
            <person name="Li M."/>
        </authorList>
    </citation>
    <scope>NUCLEOTIDE SEQUENCE [LARGE SCALE GENOMIC DNA]</scope>
    <source>
        <strain evidence="7">HyVt-329</strain>
    </source>
</reference>
<dbReference type="Gene3D" id="1.20.5.1150">
    <property type="entry name" value="Ribosomal protein S8"/>
    <property type="match status" value="1"/>
</dbReference>
<dbReference type="GO" id="GO:0006412">
    <property type="term" value="P:translation"/>
    <property type="evidence" value="ECO:0007669"/>
    <property type="project" value="UniProtKB-UniRule"/>
</dbReference>
<comment type="caution">
    <text evidence="7">The sequence shown here is derived from an EMBL/GenBank/DDBJ whole genome shotgun (WGS) entry which is preliminary data.</text>
</comment>
<feature type="compositionally biased region" description="Basic and acidic residues" evidence="6">
    <location>
        <begin position="67"/>
        <end position="78"/>
    </location>
</feature>
<keyword evidence="3 5" id="KW-0687">Ribonucleoprotein</keyword>
<dbReference type="AlphaFoldDB" id="A0A7C1RX74"/>
<dbReference type="GO" id="GO:0003735">
    <property type="term" value="F:structural constituent of ribosome"/>
    <property type="evidence" value="ECO:0007669"/>
    <property type="project" value="InterPro"/>
</dbReference>
<accession>A0A7C1RX74</accession>